<comment type="subcellular location">
    <subcellularLocation>
        <location evidence="1">Mitochondrion</location>
    </subcellularLocation>
</comment>
<keyword evidence="6" id="KW-0548">Nucleotidyltransferase</keyword>
<sequence>MNITLRKIRQTNVWNTIVFKINNKVFSNNLFEKFLDQFWNKIESNFTDNNHLFILLKIKYVNNDYATIGNLQRLNLGDKIWYLNVILELMEFKSDYYKETQIESLIFSYGFKSGEAPIKSNENNNLNFQIYKDNRLPITTNIFDYGTVLTNTNIENGIKYILQNKKAEIIVIDKYDNYYNIEWFKNRVSLIKYRDNFISENKFVRIIKNNKFYFENNKEVLFLKEINTKFINKIAVSKNLTNKFLTIDIETYIKNNILVPFCVSIYDGTKKSSFFILDYKNVEDMLISALKSILIRKYNGYKIYLHNLSKFDIIFLFKYLIKLGTVKPIIHNNRIISINLNYGENYHVQFKDSYLILLDSLLKLAKSFKVETQKSFFPYLFVNETNLDYVGKVPALKYFEKINRTTYNEYSSQFKNNWNLREQSIQYCEKDCISLYEVISKFSLMIFNLFSVNMHNYPTLPSLAFAIFRSNFLVENTIPQLSGKIASDIREGYTGGAVDMYIPTNKPGVKTYCYDVNALYPSQMFKQVMPVGNATYFKGDIRKENLNAFGFFYCKITAPDKIKHPILQTHVKTNNGIRTISPIGSWSDMLFSAEMDNASKLGYKFEILWGYTFEKANIFKEYVDTLHNIRKSYPKDDPMNYIAKILLNSLYGRFGMDDNFINVDLIHKDYFADFEAKFLDNIKNIENFDEYKLVQYKFEEIENQDSTHNISIGIAAAITAYSRIHMSFFKNNPNFNLFYTDTDSAYIDSPLADDLVDSKTLGKVKLENICKKAIFLAPKVYCLLTEEGKIIYKVKGLKHEVNLTLKEFKSLLNKDKFLMKEQTKWMRNLSDGNIKLNEQLYTLKVTDNKRELVYNSKGLLIGTKPYRIDSNKDIRKNINSSI</sequence>
<evidence type="ECO:0000256" key="10">
    <source>
        <dbReference type="ARBA" id="ARBA00023128"/>
    </source>
</evidence>
<evidence type="ECO:0000256" key="3">
    <source>
        <dbReference type="ARBA" id="ARBA00012417"/>
    </source>
</evidence>
<dbReference type="InterPro" id="IPR043502">
    <property type="entry name" value="DNA/RNA_pol_sf"/>
</dbReference>
<keyword evidence="8" id="KW-0239">DNA-directed DNA polymerase</keyword>
<dbReference type="PANTHER" id="PTHR33568">
    <property type="entry name" value="DNA POLYMERASE"/>
    <property type="match status" value="1"/>
</dbReference>
<dbReference type="Gene3D" id="1.10.287.690">
    <property type="entry name" value="Helix hairpin bin"/>
    <property type="match status" value="1"/>
</dbReference>
<keyword evidence="5" id="KW-0808">Transferase</keyword>
<gene>
    <name evidence="13" type="primary">orf882</name>
</gene>
<dbReference type="SMART" id="SM00486">
    <property type="entry name" value="POLBc"/>
    <property type="match status" value="1"/>
</dbReference>
<dbReference type="EC" id="2.7.7.7" evidence="3"/>
<organism evidence="13">
    <name type="scientific">Russula compacta</name>
    <dbReference type="NCBI Taxonomy" id="40490"/>
    <lineage>
        <taxon>Eukaryota</taxon>
        <taxon>Fungi</taxon>
        <taxon>Dikarya</taxon>
        <taxon>Basidiomycota</taxon>
        <taxon>Agaricomycotina</taxon>
        <taxon>Agaricomycetes</taxon>
        <taxon>Russulales</taxon>
        <taxon>Russulaceae</taxon>
        <taxon>Russula</taxon>
    </lineage>
</organism>
<keyword evidence="7" id="KW-0235">DNA replication</keyword>
<dbReference type="InterPro" id="IPR004868">
    <property type="entry name" value="DNA-dir_DNA_pol_B_mt/vir"/>
</dbReference>
<evidence type="ECO:0000313" key="13">
    <source>
        <dbReference type="EMBL" id="AWB36087.1"/>
    </source>
</evidence>
<name>A0A2S0U3M5_9AGAM</name>
<dbReference type="GO" id="GO:0006260">
    <property type="term" value="P:DNA replication"/>
    <property type="evidence" value="ECO:0007669"/>
    <property type="project" value="UniProtKB-KW"/>
</dbReference>
<geneLocation type="mitochondrion" evidence="13"/>
<reference evidence="13" key="1">
    <citation type="journal article" date="2018" name="Int. J. Biol. Macromol.">
        <title>Characterization and comparative mitogenomic analysis of six newly sequenced mitochondrial genomes from ectomycorrhizal fungi (Russula) and phylogenetic analysis of the Agaricomycetes.</title>
        <authorList>
            <person name="Li Q."/>
            <person name="Wang Q."/>
            <person name="Chen C."/>
            <person name="Jin X."/>
            <person name="Chen Z."/>
            <person name="Xiong C."/>
            <person name="Li P."/>
            <person name="Zhao J."/>
            <person name="Huang W."/>
        </authorList>
    </citation>
    <scope>NUCLEOTIDE SEQUENCE</scope>
</reference>
<dbReference type="PANTHER" id="PTHR33568:SF3">
    <property type="entry name" value="DNA-DIRECTED DNA POLYMERASE"/>
    <property type="match status" value="1"/>
</dbReference>
<dbReference type="Gene3D" id="3.90.1600.10">
    <property type="entry name" value="Palm domain of DNA polymerase"/>
    <property type="match status" value="2"/>
</dbReference>
<dbReference type="GO" id="GO:0005739">
    <property type="term" value="C:mitochondrion"/>
    <property type="evidence" value="ECO:0007669"/>
    <property type="project" value="UniProtKB-SubCell"/>
</dbReference>
<dbReference type="GO" id="GO:0000166">
    <property type="term" value="F:nucleotide binding"/>
    <property type="evidence" value="ECO:0007669"/>
    <property type="project" value="InterPro"/>
</dbReference>
<evidence type="ECO:0000256" key="4">
    <source>
        <dbReference type="ARBA" id="ARBA00014385"/>
    </source>
</evidence>
<evidence type="ECO:0000256" key="2">
    <source>
        <dbReference type="ARBA" id="ARBA00005755"/>
    </source>
</evidence>
<dbReference type="InterPro" id="IPR012337">
    <property type="entry name" value="RNaseH-like_sf"/>
</dbReference>
<dbReference type="InterPro" id="IPR023211">
    <property type="entry name" value="DNA_pol_palm_dom_sf"/>
</dbReference>
<dbReference type="PIRSF" id="PIRSF006517">
    <property type="entry name" value="DPol_mt_plasmid"/>
    <property type="match status" value="1"/>
</dbReference>
<dbReference type="GO" id="GO:0003677">
    <property type="term" value="F:DNA binding"/>
    <property type="evidence" value="ECO:0007669"/>
    <property type="project" value="UniProtKB-KW"/>
</dbReference>
<dbReference type="PRINTS" id="PR00106">
    <property type="entry name" value="DNAPOLB"/>
</dbReference>
<keyword evidence="9" id="KW-0238">DNA-binding</keyword>
<protein>
    <recommendedName>
        <fullName evidence="4">Probable DNA polymerase</fullName>
        <ecNumber evidence="3">2.7.7.7</ecNumber>
    </recommendedName>
</protein>
<dbReference type="Gene3D" id="3.30.420.10">
    <property type="entry name" value="Ribonuclease H-like superfamily/Ribonuclease H"/>
    <property type="match status" value="1"/>
</dbReference>
<evidence type="ECO:0000256" key="8">
    <source>
        <dbReference type="ARBA" id="ARBA00022932"/>
    </source>
</evidence>
<evidence type="ECO:0000256" key="9">
    <source>
        <dbReference type="ARBA" id="ARBA00023125"/>
    </source>
</evidence>
<evidence type="ECO:0000256" key="5">
    <source>
        <dbReference type="ARBA" id="ARBA00022679"/>
    </source>
</evidence>
<proteinExistence type="inferred from homology"/>
<dbReference type="SUPFAM" id="SSF53098">
    <property type="entry name" value="Ribonuclease H-like"/>
    <property type="match status" value="1"/>
</dbReference>
<dbReference type="InterPro" id="IPR036397">
    <property type="entry name" value="RNaseH_sf"/>
</dbReference>
<dbReference type="Pfam" id="PF03175">
    <property type="entry name" value="DNA_pol_B_2"/>
    <property type="match status" value="1"/>
</dbReference>
<dbReference type="AlphaFoldDB" id="A0A2S0U3M5"/>
<evidence type="ECO:0000256" key="1">
    <source>
        <dbReference type="ARBA" id="ARBA00004173"/>
    </source>
</evidence>
<dbReference type="EMBL" id="MH138072">
    <property type="protein sequence ID" value="AWB36087.1"/>
    <property type="molecule type" value="Genomic_DNA"/>
</dbReference>
<evidence type="ECO:0000256" key="6">
    <source>
        <dbReference type="ARBA" id="ARBA00022695"/>
    </source>
</evidence>
<accession>A0A2S0U3M5</accession>
<comment type="catalytic activity">
    <reaction evidence="11">
        <text>DNA(n) + a 2'-deoxyribonucleoside 5'-triphosphate = DNA(n+1) + diphosphate</text>
        <dbReference type="Rhea" id="RHEA:22508"/>
        <dbReference type="Rhea" id="RHEA-COMP:17339"/>
        <dbReference type="Rhea" id="RHEA-COMP:17340"/>
        <dbReference type="ChEBI" id="CHEBI:33019"/>
        <dbReference type="ChEBI" id="CHEBI:61560"/>
        <dbReference type="ChEBI" id="CHEBI:173112"/>
        <dbReference type="EC" id="2.7.7.7"/>
    </reaction>
</comment>
<keyword evidence="10 13" id="KW-0496">Mitochondrion</keyword>
<comment type="similarity">
    <text evidence="2">Belongs to the DNA polymerase type-B family.</text>
</comment>
<dbReference type="GeneID" id="36940504"/>
<feature type="domain" description="DNA-directed DNA polymerase family B mitochondria/virus" evidence="12">
    <location>
        <begin position="296"/>
        <end position="731"/>
    </location>
</feature>
<dbReference type="InterPro" id="IPR006172">
    <property type="entry name" value="DNA-dir_DNA_pol_B"/>
</dbReference>
<dbReference type="RefSeq" id="YP_009487185.1">
    <property type="nucleotide sequence ID" value="NC_037773.1"/>
</dbReference>
<dbReference type="SUPFAM" id="SSF56672">
    <property type="entry name" value="DNA/RNA polymerases"/>
    <property type="match status" value="1"/>
</dbReference>
<dbReference type="GO" id="GO:0003887">
    <property type="term" value="F:DNA-directed DNA polymerase activity"/>
    <property type="evidence" value="ECO:0007669"/>
    <property type="project" value="UniProtKB-KW"/>
</dbReference>
<evidence type="ECO:0000256" key="11">
    <source>
        <dbReference type="ARBA" id="ARBA00049244"/>
    </source>
</evidence>
<dbReference type="InterPro" id="IPR015833">
    <property type="entry name" value="DNA-dir_DNA_pol_B_mt_lin_plsmd"/>
</dbReference>
<evidence type="ECO:0000256" key="7">
    <source>
        <dbReference type="ARBA" id="ARBA00022705"/>
    </source>
</evidence>
<evidence type="ECO:0000259" key="12">
    <source>
        <dbReference type="Pfam" id="PF03175"/>
    </source>
</evidence>